<sequence length="417" mass="46933">MGACCSHHIRRRRNSESDLDDYEREEDNVVSFGDFGARVRLRGFSGFVSMYSQQGQKGVNQDTMTVWEDFTGEGDMIFCGVFDGHGPLGHRIGQYVRDVLPSKLSETIKMAQQKVDKYNDVSDNNEDNEHKSLALWESCFHKSFDETDEDIARDINIDCFCSGSTAVTVIKQRDQLIIGNLGDSRAVLCTRGDKDNLIPVQLTVDLKPNLPREASRIFSCEGRVFAAEEEPDVYRIWMADDDCPGLAMSRAFGDFCLKDYGLISTPDVFYRKLTQKDEFVVLATDGIWDVLNNTEVINIVASAPKRSIAAKMLVKHAVRAWACKYPNARVDDCAVVCLFLKDEPHVDSTAGNQRGEKKNHSHGDEDIESGEITPDAVEEWQAMEGLTRANSVSKIPRLARDMSRRNSTRHHEGARIY</sequence>
<protein>
    <submittedName>
        <fullName evidence="1">Uncharacterized protein</fullName>
    </submittedName>
</protein>
<organism evidence="1 2">
    <name type="scientific">Bauhinia variegata</name>
    <name type="common">Purple orchid tree</name>
    <name type="synonym">Phanera variegata</name>
    <dbReference type="NCBI Taxonomy" id="167791"/>
    <lineage>
        <taxon>Eukaryota</taxon>
        <taxon>Viridiplantae</taxon>
        <taxon>Streptophyta</taxon>
        <taxon>Embryophyta</taxon>
        <taxon>Tracheophyta</taxon>
        <taxon>Spermatophyta</taxon>
        <taxon>Magnoliopsida</taxon>
        <taxon>eudicotyledons</taxon>
        <taxon>Gunneridae</taxon>
        <taxon>Pentapetalae</taxon>
        <taxon>rosids</taxon>
        <taxon>fabids</taxon>
        <taxon>Fabales</taxon>
        <taxon>Fabaceae</taxon>
        <taxon>Cercidoideae</taxon>
        <taxon>Cercideae</taxon>
        <taxon>Bauhiniinae</taxon>
        <taxon>Bauhinia</taxon>
    </lineage>
</organism>
<gene>
    <name evidence="1" type="ORF">L6164_002422</name>
</gene>
<dbReference type="EMBL" id="CM039427">
    <property type="protein sequence ID" value="KAI4353474.1"/>
    <property type="molecule type" value="Genomic_DNA"/>
</dbReference>
<keyword evidence="2" id="KW-1185">Reference proteome</keyword>
<evidence type="ECO:0000313" key="1">
    <source>
        <dbReference type="EMBL" id="KAI4353474.1"/>
    </source>
</evidence>
<dbReference type="Proteomes" id="UP000828941">
    <property type="component" value="Chromosome 2"/>
</dbReference>
<proteinExistence type="predicted"/>
<comment type="caution">
    <text evidence="1">The sequence shown here is derived from an EMBL/GenBank/DDBJ whole genome shotgun (WGS) entry which is preliminary data.</text>
</comment>
<reference evidence="1 2" key="1">
    <citation type="journal article" date="2022" name="DNA Res.">
        <title>Chromosomal-level genome assembly of the orchid tree Bauhinia variegata (Leguminosae; Cercidoideae) supports the allotetraploid origin hypothesis of Bauhinia.</title>
        <authorList>
            <person name="Zhong Y."/>
            <person name="Chen Y."/>
            <person name="Zheng D."/>
            <person name="Pang J."/>
            <person name="Liu Y."/>
            <person name="Luo S."/>
            <person name="Meng S."/>
            <person name="Qian L."/>
            <person name="Wei D."/>
            <person name="Dai S."/>
            <person name="Zhou R."/>
        </authorList>
    </citation>
    <scope>NUCLEOTIDE SEQUENCE [LARGE SCALE GENOMIC DNA]</scope>
    <source>
        <strain evidence="1">BV-YZ2020</strain>
    </source>
</reference>
<evidence type="ECO:0000313" key="2">
    <source>
        <dbReference type="Proteomes" id="UP000828941"/>
    </source>
</evidence>
<name>A0ACB9PXD2_BAUVA</name>
<accession>A0ACB9PXD2</accession>